<dbReference type="RefSeq" id="WP_008241231.1">
    <property type="nucleotide sequence ID" value="NZ_AJJU01000037.1"/>
</dbReference>
<dbReference type="InterPro" id="IPR001375">
    <property type="entry name" value="Peptidase_S9_cat"/>
</dbReference>
<dbReference type="PANTHER" id="PTHR43265:SF1">
    <property type="entry name" value="ESTERASE ESTD"/>
    <property type="match status" value="1"/>
</dbReference>
<dbReference type="EMBL" id="AJJU01000037">
    <property type="protein sequence ID" value="EID72349.1"/>
    <property type="molecule type" value="Genomic_DNA"/>
</dbReference>
<sequence length="329" mass="37339">MKKTFYILFLLALISNISIAQVAKIQYLENLPYDKYELKNATDSLTFYLSVNSSKEHLPLVVFVQGSGMNSLFTKTESGRIRSEYGHSSLFGISEDKFRILIVEKPGVRYLQTGPSKSFDHKFSLESWAETIVNAINYTLINEPIAKDKVLIIGHSEGGLVSSRVARLLNDKVSNVAILAGEGPTQLYSLYKFAADGTFFNTKEHNMPTASERLTYLERNWKEIQFDPFSTEKKFMGFTYLRWSSMLSTSVMEELKHFNNKILLVQGSEDKNVHPETAIISFTTLLTKGKNVQLEIIENADHSFNISGMPTLDGWNLTLTKVIDWFLNN</sequence>
<dbReference type="Pfam" id="PF00326">
    <property type="entry name" value="Peptidase_S9"/>
    <property type="match status" value="1"/>
</dbReference>
<dbReference type="AlphaFoldDB" id="I0W7I3"/>
<evidence type="ECO:0000313" key="3">
    <source>
        <dbReference type="EMBL" id="EID72349.1"/>
    </source>
</evidence>
<dbReference type="GO" id="GO:0052689">
    <property type="term" value="F:carboxylic ester hydrolase activity"/>
    <property type="evidence" value="ECO:0007669"/>
    <property type="project" value="TreeGrafter"/>
</dbReference>
<name>I0W7I3_9FLAO</name>
<feature type="signal peptide" evidence="1">
    <location>
        <begin position="1"/>
        <end position="20"/>
    </location>
</feature>
<dbReference type="STRING" id="946077.W5A_12616"/>
<proteinExistence type="predicted"/>
<dbReference type="GO" id="GO:0008236">
    <property type="term" value="F:serine-type peptidase activity"/>
    <property type="evidence" value="ECO:0007669"/>
    <property type="project" value="InterPro"/>
</dbReference>
<dbReference type="Gene3D" id="3.40.50.1820">
    <property type="entry name" value="alpha/beta hydrolase"/>
    <property type="match status" value="1"/>
</dbReference>
<feature type="domain" description="Peptidase S9 prolyl oligopeptidase catalytic" evidence="2">
    <location>
        <begin position="246"/>
        <end position="304"/>
    </location>
</feature>
<reference evidence="3 4" key="1">
    <citation type="journal article" date="2012" name="J. Bacteriol.">
        <title>Genome Sequence of the Halotolerant Bacterium Imtechella halotolerans K1T.</title>
        <authorList>
            <person name="Kumar S."/>
            <person name="Vikram S."/>
            <person name="Subramanian S."/>
            <person name="Raghava G.P."/>
            <person name="Pinnaka A.K."/>
        </authorList>
    </citation>
    <scope>NUCLEOTIDE SEQUENCE [LARGE SCALE GENOMIC DNA]</scope>
    <source>
        <strain evidence="3 4">K1</strain>
    </source>
</reference>
<keyword evidence="1" id="KW-0732">Signal</keyword>
<dbReference type="SUPFAM" id="SSF53474">
    <property type="entry name" value="alpha/beta-Hydrolases"/>
    <property type="match status" value="1"/>
</dbReference>
<dbReference type="OrthoDB" id="9809549at2"/>
<dbReference type="eggNOG" id="COG1073">
    <property type="taxonomic scope" value="Bacteria"/>
</dbReference>
<protein>
    <recommendedName>
        <fullName evidence="2">Peptidase S9 prolyl oligopeptidase catalytic domain-containing protein</fullName>
    </recommendedName>
</protein>
<feature type="chain" id="PRO_5003635970" description="Peptidase S9 prolyl oligopeptidase catalytic domain-containing protein" evidence="1">
    <location>
        <begin position="21"/>
        <end position="329"/>
    </location>
</feature>
<keyword evidence="4" id="KW-1185">Reference proteome</keyword>
<evidence type="ECO:0000313" key="4">
    <source>
        <dbReference type="Proteomes" id="UP000005938"/>
    </source>
</evidence>
<dbReference type="PANTHER" id="PTHR43265">
    <property type="entry name" value="ESTERASE ESTD"/>
    <property type="match status" value="1"/>
</dbReference>
<comment type="caution">
    <text evidence="3">The sequence shown here is derived from an EMBL/GenBank/DDBJ whole genome shotgun (WGS) entry which is preliminary data.</text>
</comment>
<gene>
    <name evidence="3" type="ORF">W5A_12616</name>
</gene>
<organism evidence="3 4">
    <name type="scientific">Imtechella halotolerans K1</name>
    <dbReference type="NCBI Taxonomy" id="946077"/>
    <lineage>
        <taxon>Bacteria</taxon>
        <taxon>Pseudomonadati</taxon>
        <taxon>Bacteroidota</taxon>
        <taxon>Flavobacteriia</taxon>
        <taxon>Flavobacteriales</taxon>
        <taxon>Flavobacteriaceae</taxon>
        <taxon>Imtechella</taxon>
    </lineage>
</organism>
<dbReference type="Proteomes" id="UP000005938">
    <property type="component" value="Unassembled WGS sequence"/>
</dbReference>
<evidence type="ECO:0000256" key="1">
    <source>
        <dbReference type="SAM" id="SignalP"/>
    </source>
</evidence>
<evidence type="ECO:0000259" key="2">
    <source>
        <dbReference type="Pfam" id="PF00326"/>
    </source>
</evidence>
<accession>I0W7I3</accession>
<dbReference type="InterPro" id="IPR029058">
    <property type="entry name" value="AB_hydrolase_fold"/>
</dbReference>
<dbReference type="GO" id="GO:0006508">
    <property type="term" value="P:proteolysis"/>
    <property type="evidence" value="ECO:0007669"/>
    <property type="project" value="InterPro"/>
</dbReference>
<dbReference type="InterPro" id="IPR053145">
    <property type="entry name" value="AB_hydrolase_Est10"/>
</dbReference>